<reference evidence="3 4" key="1">
    <citation type="submission" date="2023-07" db="EMBL/GenBank/DDBJ databases">
        <title>Genomic Encyclopedia of Type Strains, Phase IV (KMG-IV): sequencing the most valuable type-strain genomes for metagenomic binning, comparative biology and taxonomic classification.</title>
        <authorList>
            <person name="Goeker M."/>
        </authorList>
    </citation>
    <scope>NUCLEOTIDE SEQUENCE [LARGE SCALE GENOMIC DNA]</scope>
    <source>
        <strain evidence="3 4">DSM 16784</strain>
    </source>
</reference>
<gene>
    <name evidence="3" type="ORF">J2S15_003701</name>
</gene>
<dbReference type="Gene3D" id="3.40.50.450">
    <property type="match status" value="1"/>
</dbReference>
<evidence type="ECO:0000313" key="3">
    <source>
        <dbReference type="EMBL" id="MDQ0362940.1"/>
    </source>
</evidence>
<dbReference type="RefSeq" id="WP_307411226.1">
    <property type="nucleotide sequence ID" value="NZ_JAUSUR010000008.1"/>
</dbReference>
<proteinExistence type="inferred from homology"/>
<protein>
    <submittedName>
        <fullName evidence="3">DNA processing protein</fullName>
    </submittedName>
</protein>
<evidence type="ECO:0000259" key="2">
    <source>
        <dbReference type="Pfam" id="PF02481"/>
    </source>
</evidence>
<dbReference type="Proteomes" id="UP001230220">
    <property type="component" value="Unassembled WGS sequence"/>
</dbReference>
<comment type="similarity">
    <text evidence="1">Belongs to the DprA/Smf family.</text>
</comment>
<dbReference type="EMBL" id="JAUSUR010000008">
    <property type="protein sequence ID" value="MDQ0362940.1"/>
    <property type="molecule type" value="Genomic_DNA"/>
</dbReference>
<dbReference type="InterPro" id="IPR057666">
    <property type="entry name" value="DrpA_SLOG"/>
</dbReference>
<dbReference type="SUPFAM" id="SSF102405">
    <property type="entry name" value="MCP/YpsA-like"/>
    <property type="match status" value="1"/>
</dbReference>
<comment type="caution">
    <text evidence="3">The sequence shown here is derived from an EMBL/GenBank/DDBJ whole genome shotgun (WGS) entry which is preliminary data.</text>
</comment>
<accession>A0ABU0E7Z3</accession>
<evidence type="ECO:0000313" key="4">
    <source>
        <dbReference type="Proteomes" id="UP001230220"/>
    </source>
</evidence>
<evidence type="ECO:0000256" key="1">
    <source>
        <dbReference type="ARBA" id="ARBA00006525"/>
    </source>
</evidence>
<dbReference type="InterPro" id="IPR003488">
    <property type="entry name" value="DprA"/>
</dbReference>
<organism evidence="3 4">
    <name type="scientific">Breznakia pachnodae</name>
    <dbReference type="NCBI Taxonomy" id="265178"/>
    <lineage>
        <taxon>Bacteria</taxon>
        <taxon>Bacillati</taxon>
        <taxon>Bacillota</taxon>
        <taxon>Erysipelotrichia</taxon>
        <taxon>Erysipelotrichales</taxon>
        <taxon>Erysipelotrichaceae</taxon>
        <taxon>Breznakia</taxon>
    </lineage>
</organism>
<name>A0ABU0E7Z3_9FIRM</name>
<dbReference type="NCBIfam" id="TIGR00732">
    <property type="entry name" value="dprA"/>
    <property type="match status" value="1"/>
</dbReference>
<keyword evidence="4" id="KW-1185">Reference proteome</keyword>
<dbReference type="PANTHER" id="PTHR43022:SF1">
    <property type="entry name" value="PROTEIN SMF"/>
    <property type="match status" value="1"/>
</dbReference>
<sequence>MRERLLYYAIRYSGDYNKIRKAIDCNEKYTKTVYDGNYICICDKDYPNILKELKNPPYVLFYEGDLSLLYKDAVSVVGSRDITRLGKSYIELLMKYINKEYVIISGMAKGVDGFTHNLALTSHRTIGVIGCGLDIAYPSENNELYKRMKKDQLLISEYPKGVKPYAWHFPMRNRIIAALGKCLVVIEAKKRSGTLLTVNEALELDREVFCFPYPFIENEVSGCNLLIESGASVIVDISTMKEL</sequence>
<feature type="domain" description="Smf/DprA SLOG" evidence="2">
    <location>
        <begin position="38"/>
        <end position="240"/>
    </location>
</feature>
<dbReference type="Pfam" id="PF02481">
    <property type="entry name" value="DNA_processg_A"/>
    <property type="match status" value="1"/>
</dbReference>
<dbReference type="PANTHER" id="PTHR43022">
    <property type="entry name" value="PROTEIN SMF"/>
    <property type="match status" value="1"/>
</dbReference>